<sequence>MKTEKLWCAYLDITLAVQWCIAGSKEAKALSSCPDYVVGYYSKHKDGRALEDAAITRNELRQLQEAA</sequence>
<evidence type="ECO:0000313" key="1">
    <source>
        <dbReference type="EMBL" id="NDU43360.1"/>
    </source>
</evidence>
<proteinExistence type="predicted"/>
<organism evidence="1">
    <name type="scientific">Acidithiobacillus ferrianus</name>
    <dbReference type="NCBI Taxonomy" id="2678518"/>
    <lineage>
        <taxon>Bacteria</taxon>
        <taxon>Pseudomonadati</taxon>
        <taxon>Pseudomonadota</taxon>
        <taxon>Acidithiobacillia</taxon>
        <taxon>Acidithiobacillales</taxon>
        <taxon>Acidithiobacillaceae</taxon>
        <taxon>Acidithiobacillus</taxon>
    </lineage>
</organism>
<dbReference type="AlphaFoldDB" id="A0A845UFJ5"/>
<name>A0A845UFJ5_9PROT</name>
<accession>A0A845UFJ5</accession>
<dbReference type="EMBL" id="WNJL01000037">
    <property type="protein sequence ID" value="NDU43360.1"/>
    <property type="molecule type" value="Genomic_DNA"/>
</dbReference>
<gene>
    <name evidence="1" type="ORF">GL267_12170</name>
</gene>
<reference evidence="1" key="1">
    <citation type="submission" date="2019-11" db="EMBL/GenBank/DDBJ databases">
        <title>Acidithiobacillus ferrianus sp. nov.: a facultatively anaerobic and extremely acidophilic chemolithoautotroph.</title>
        <authorList>
            <person name="Norris P.R."/>
            <person name="Falagan C."/>
            <person name="Moya-Beltran A."/>
            <person name="Castro M."/>
            <person name="Quatrini R."/>
            <person name="Johnson D.B."/>
        </authorList>
    </citation>
    <scope>NUCLEOTIDE SEQUENCE [LARGE SCALE GENOMIC DNA]</scope>
    <source>
        <strain evidence="1">MG</strain>
    </source>
</reference>
<protein>
    <submittedName>
        <fullName evidence="1">Uncharacterized protein</fullName>
    </submittedName>
</protein>
<dbReference type="RefSeq" id="WP_163098564.1">
    <property type="nucleotide sequence ID" value="NZ_CP127523.1"/>
</dbReference>
<comment type="caution">
    <text evidence="1">The sequence shown here is derived from an EMBL/GenBank/DDBJ whole genome shotgun (WGS) entry which is preliminary data.</text>
</comment>